<dbReference type="EC" id="2.7.11.22" evidence="2"/>
<feature type="binding site" evidence="14">
    <location>
        <position position="229"/>
    </location>
    <ligand>
        <name>ATP</name>
        <dbReference type="ChEBI" id="CHEBI:30616"/>
    </ligand>
</feature>
<dbReference type="SUPFAM" id="SSF56112">
    <property type="entry name" value="Protein kinase-like (PK-like)"/>
    <property type="match status" value="1"/>
</dbReference>
<dbReference type="InterPro" id="IPR000719">
    <property type="entry name" value="Prot_kinase_dom"/>
</dbReference>
<dbReference type="GO" id="GO:0005634">
    <property type="term" value="C:nucleus"/>
    <property type="evidence" value="ECO:0007669"/>
    <property type="project" value="TreeGrafter"/>
</dbReference>
<keyword evidence="6" id="KW-0808">Transferase</keyword>
<dbReference type="AlphaFoldDB" id="A0A8B8LGP4"/>
<dbReference type="InterPro" id="IPR008271">
    <property type="entry name" value="Ser/Thr_kinase_AS"/>
</dbReference>
<evidence type="ECO:0000256" key="6">
    <source>
        <dbReference type="ARBA" id="ARBA00022679"/>
    </source>
</evidence>
<evidence type="ECO:0000256" key="9">
    <source>
        <dbReference type="ARBA" id="ARBA00022777"/>
    </source>
</evidence>
<dbReference type="InterPro" id="IPR017441">
    <property type="entry name" value="Protein_kinase_ATP_BS"/>
</dbReference>
<dbReference type="Pfam" id="PF00069">
    <property type="entry name" value="Pkinase"/>
    <property type="match status" value="1"/>
</dbReference>
<dbReference type="GO" id="GO:0051445">
    <property type="term" value="P:regulation of meiotic cell cycle"/>
    <property type="evidence" value="ECO:0007669"/>
    <property type="project" value="TreeGrafter"/>
</dbReference>
<dbReference type="GO" id="GO:0051301">
    <property type="term" value="P:cell division"/>
    <property type="evidence" value="ECO:0007669"/>
    <property type="project" value="UniProtKB-KW"/>
</dbReference>
<evidence type="ECO:0000256" key="13">
    <source>
        <dbReference type="ARBA" id="ARBA00048367"/>
    </source>
</evidence>
<keyword evidence="10 14" id="KW-0067">ATP-binding</keyword>
<name>A0A8B8LGP4_ABRPR</name>
<feature type="domain" description="Protein kinase" evidence="17">
    <location>
        <begin position="200"/>
        <end position="486"/>
    </location>
</feature>
<organism evidence="18 19">
    <name type="scientific">Abrus precatorius</name>
    <name type="common">Indian licorice</name>
    <name type="synonym">Glycine abrus</name>
    <dbReference type="NCBI Taxonomy" id="3816"/>
    <lineage>
        <taxon>Eukaryota</taxon>
        <taxon>Viridiplantae</taxon>
        <taxon>Streptophyta</taxon>
        <taxon>Embryophyta</taxon>
        <taxon>Tracheophyta</taxon>
        <taxon>Spermatophyta</taxon>
        <taxon>Magnoliopsida</taxon>
        <taxon>eudicotyledons</taxon>
        <taxon>Gunneridae</taxon>
        <taxon>Pentapetalae</taxon>
        <taxon>rosids</taxon>
        <taxon>fabids</taxon>
        <taxon>Fabales</taxon>
        <taxon>Fabaceae</taxon>
        <taxon>Papilionoideae</taxon>
        <taxon>50 kb inversion clade</taxon>
        <taxon>NPAAA clade</taxon>
        <taxon>indigoferoid/millettioid clade</taxon>
        <taxon>Abreae</taxon>
        <taxon>Abrus</taxon>
    </lineage>
</organism>
<evidence type="ECO:0000256" key="16">
    <source>
        <dbReference type="SAM" id="MobiDB-lite"/>
    </source>
</evidence>
<keyword evidence="7 14" id="KW-0547">Nucleotide-binding</keyword>
<keyword evidence="5 19" id="KW-0132">Cell division</keyword>
<keyword evidence="11" id="KW-0131">Cell cycle</keyword>
<evidence type="ECO:0000256" key="7">
    <source>
        <dbReference type="ARBA" id="ARBA00022741"/>
    </source>
</evidence>
<gene>
    <name evidence="19" type="primary">LOC113865104</name>
</gene>
<dbReference type="GO" id="GO:0005524">
    <property type="term" value="F:ATP binding"/>
    <property type="evidence" value="ECO:0007669"/>
    <property type="project" value="UniProtKB-UniRule"/>
</dbReference>
<sequence>MASESEASERETEIEPAASAETGEVPTTSETGEAATATGETANAPETEELPTTTEAATETEKVPTTTDVGEASTETEEVPTTTETGEAATETEIEEDATETGEAETAPETEEAVTAPETEEDATETEEFSTTTEIGEAVTAPETEETATNTEEVPKVTEIEEIGPAKKIEEVKSFPKKSPRLIHSLVLSEAQRKVIGAWYRDFIPIGTGRHGNVFQCKNHLNDQIFAVKVIPIPDNEKGNGVPYRIIREISVLKEIQDHINIVRLLDVLPSMDAMFLVFEHVDIDLLDFMRNPVLFIYPNMIKNFVHQILNAVAHCHSRKIIHRDLKPNNILIHFRTRVVKIADFGAARTIDVPFSSYSGDVGSSCYKAPELLFGSTYYSTSVDIWSVGCMFGEMALGRPLFSADSDWKMLNEMFTLLGTPTEETWPGVTSLCNYIDVMGPPKKPKDLALEFPKLDSDAVDLLSKMLCLCPKYRISAADAVLHPYFKGI</sequence>
<comment type="similarity">
    <text evidence="1">Belongs to the protein kinase superfamily. CMGC Ser/Thr protein kinase family. CDC2/CDKX subfamily.</text>
</comment>
<dbReference type="PROSITE" id="PS50011">
    <property type="entry name" value="PROTEIN_KINASE_DOM"/>
    <property type="match status" value="1"/>
</dbReference>
<dbReference type="PROSITE" id="PS00108">
    <property type="entry name" value="PROTEIN_KINASE_ST"/>
    <property type="match status" value="1"/>
</dbReference>
<dbReference type="GO" id="GO:0010468">
    <property type="term" value="P:regulation of gene expression"/>
    <property type="evidence" value="ECO:0007669"/>
    <property type="project" value="TreeGrafter"/>
</dbReference>
<dbReference type="SMART" id="SM00220">
    <property type="entry name" value="S_TKc"/>
    <property type="match status" value="1"/>
</dbReference>
<evidence type="ECO:0000256" key="12">
    <source>
        <dbReference type="ARBA" id="ARBA00047811"/>
    </source>
</evidence>
<evidence type="ECO:0000256" key="2">
    <source>
        <dbReference type="ARBA" id="ARBA00012425"/>
    </source>
</evidence>
<proteinExistence type="inferred from homology"/>
<evidence type="ECO:0000256" key="4">
    <source>
        <dbReference type="ARBA" id="ARBA00022553"/>
    </source>
</evidence>
<protein>
    <recommendedName>
        <fullName evidence="2">cyclin-dependent kinase</fullName>
        <ecNumber evidence="2">2.7.11.22</ecNumber>
    </recommendedName>
</protein>
<feature type="compositionally biased region" description="Acidic residues" evidence="16">
    <location>
        <begin position="90"/>
        <end position="128"/>
    </location>
</feature>
<dbReference type="OrthoDB" id="1375265at2759"/>
<accession>A0A8B8LGP4</accession>
<dbReference type="Gene3D" id="3.30.200.20">
    <property type="entry name" value="Phosphorylase Kinase, domain 1"/>
    <property type="match status" value="1"/>
</dbReference>
<dbReference type="InterPro" id="IPR011009">
    <property type="entry name" value="Kinase-like_dom_sf"/>
</dbReference>
<dbReference type="RefSeq" id="XP_027355272.1">
    <property type="nucleotide sequence ID" value="XM_027499471.1"/>
</dbReference>
<keyword evidence="18" id="KW-1185">Reference proteome</keyword>
<keyword evidence="9" id="KW-0418">Kinase</keyword>
<evidence type="ECO:0000256" key="15">
    <source>
        <dbReference type="RuleBase" id="RU000304"/>
    </source>
</evidence>
<evidence type="ECO:0000256" key="3">
    <source>
        <dbReference type="ARBA" id="ARBA00022527"/>
    </source>
</evidence>
<dbReference type="GO" id="GO:0010389">
    <property type="term" value="P:regulation of G2/M transition of mitotic cell cycle"/>
    <property type="evidence" value="ECO:0007669"/>
    <property type="project" value="TreeGrafter"/>
</dbReference>
<evidence type="ECO:0000256" key="14">
    <source>
        <dbReference type="PROSITE-ProRule" id="PRU10141"/>
    </source>
</evidence>
<dbReference type="PANTHER" id="PTHR24056">
    <property type="entry name" value="CELL DIVISION PROTEIN KINASE"/>
    <property type="match status" value="1"/>
</dbReference>
<evidence type="ECO:0000256" key="1">
    <source>
        <dbReference type="ARBA" id="ARBA00006485"/>
    </source>
</evidence>
<feature type="region of interest" description="Disordered" evidence="16">
    <location>
        <begin position="1"/>
        <end position="156"/>
    </location>
</feature>
<dbReference type="GO" id="GO:0007165">
    <property type="term" value="P:signal transduction"/>
    <property type="evidence" value="ECO:0007669"/>
    <property type="project" value="TreeGrafter"/>
</dbReference>
<reference evidence="19" key="2">
    <citation type="submission" date="2025-08" db="UniProtKB">
        <authorList>
            <consortium name="RefSeq"/>
        </authorList>
    </citation>
    <scope>IDENTIFICATION</scope>
    <source>
        <tissue evidence="19">Young leaves</tissue>
    </source>
</reference>
<dbReference type="GO" id="GO:0030332">
    <property type="term" value="F:cyclin binding"/>
    <property type="evidence" value="ECO:0007669"/>
    <property type="project" value="TreeGrafter"/>
</dbReference>
<evidence type="ECO:0000259" key="17">
    <source>
        <dbReference type="PROSITE" id="PS50011"/>
    </source>
</evidence>
<dbReference type="Gene3D" id="1.10.510.10">
    <property type="entry name" value="Transferase(Phosphotransferase) domain 1"/>
    <property type="match status" value="1"/>
</dbReference>
<dbReference type="Proteomes" id="UP000694853">
    <property type="component" value="Unplaced"/>
</dbReference>
<evidence type="ECO:0000313" key="18">
    <source>
        <dbReference type="Proteomes" id="UP000694853"/>
    </source>
</evidence>
<dbReference type="GeneID" id="113865104"/>
<evidence type="ECO:0000256" key="5">
    <source>
        <dbReference type="ARBA" id="ARBA00022618"/>
    </source>
</evidence>
<evidence type="ECO:0000256" key="10">
    <source>
        <dbReference type="ARBA" id="ARBA00022840"/>
    </source>
</evidence>
<dbReference type="GO" id="GO:0000307">
    <property type="term" value="C:cyclin-dependent protein kinase holoenzyme complex"/>
    <property type="evidence" value="ECO:0007669"/>
    <property type="project" value="TreeGrafter"/>
</dbReference>
<dbReference type="InterPro" id="IPR050108">
    <property type="entry name" value="CDK"/>
</dbReference>
<dbReference type="GO" id="GO:0004693">
    <property type="term" value="F:cyclin-dependent protein serine/threonine kinase activity"/>
    <property type="evidence" value="ECO:0007669"/>
    <property type="project" value="UniProtKB-EC"/>
</dbReference>
<comment type="catalytic activity">
    <reaction evidence="13">
        <text>L-seryl-[protein] + ATP = O-phospho-L-seryl-[protein] + ADP + H(+)</text>
        <dbReference type="Rhea" id="RHEA:17989"/>
        <dbReference type="Rhea" id="RHEA-COMP:9863"/>
        <dbReference type="Rhea" id="RHEA-COMP:11604"/>
        <dbReference type="ChEBI" id="CHEBI:15378"/>
        <dbReference type="ChEBI" id="CHEBI:29999"/>
        <dbReference type="ChEBI" id="CHEBI:30616"/>
        <dbReference type="ChEBI" id="CHEBI:83421"/>
        <dbReference type="ChEBI" id="CHEBI:456216"/>
        <dbReference type="EC" id="2.7.11.22"/>
    </reaction>
</comment>
<evidence type="ECO:0000256" key="8">
    <source>
        <dbReference type="ARBA" id="ARBA00022776"/>
    </source>
</evidence>
<dbReference type="GO" id="GO:0005737">
    <property type="term" value="C:cytoplasm"/>
    <property type="evidence" value="ECO:0007669"/>
    <property type="project" value="TreeGrafter"/>
</dbReference>
<feature type="compositionally biased region" description="Low complexity" evidence="16">
    <location>
        <begin position="129"/>
        <end position="152"/>
    </location>
</feature>
<keyword evidence="8" id="KW-0498">Mitosis</keyword>
<dbReference type="PROSITE" id="PS00107">
    <property type="entry name" value="PROTEIN_KINASE_ATP"/>
    <property type="match status" value="1"/>
</dbReference>
<comment type="catalytic activity">
    <reaction evidence="12">
        <text>L-threonyl-[protein] + ATP = O-phospho-L-threonyl-[protein] + ADP + H(+)</text>
        <dbReference type="Rhea" id="RHEA:46608"/>
        <dbReference type="Rhea" id="RHEA-COMP:11060"/>
        <dbReference type="Rhea" id="RHEA-COMP:11605"/>
        <dbReference type="ChEBI" id="CHEBI:15378"/>
        <dbReference type="ChEBI" id="CHEBI:30013"/>
        <dbReference type="ChEBI" id="CHEBI:30616"/>
        <dbReference type="ChEBI" id="CHEBI:61977"/>
        <dbReference type="ChEBI" id="CHEBI:456216"/>
        <dbReference type="EC" id="2.7.11.22"/>
    </reaction>
</comment>
<reference evidence="18" key="1">
    <citation type="journal article" date="2019" name="Toxins">
        <title>Detection of Abrin-Like and Prepropulchellin-Like Toxin Genes and Transcripts Using Whole Genome Sequencing and Full-Length Transcript Sequencing of Abrus precatorius.</title>
        <authorList>
            <person name="Hovde B.T."/>
            <person name="Daligault H.E."/>
            <person name="Hanschen E.R."/>
            <person name="Kunde Y.A."/>
            <person name="Johnson M.B."/>
            <person name="Starkenburg S.R."/>
            <person name="Johnson S.L."/>
        </authorList>
    </citation>
    <scope>NUCLEOTIDE SEQUENCE [LARGE SCALE GENOMIC DNA]</scope>
</reference>
<feature type="compositionally biased region" description="Low complexity" evidence="16">
    <location>
        <begin position="26"/>
        <end position="89"/>
    </location>
</feature>
<keyword evidence="4" id="KW-0597">Phosphoprotein</keyword>
<dbReference type="PANTHER" id="PTHR24056:SF548">
    <property type="entry name" value="CYCLIN-DEPENDENT KINASE A-1"/>
    <property type="match status" value="1"/>
</dbReference>
<dbReference type="GO" id="GO:0000082">
    <property type="term" value="P:G1/S transition of mitotic cell cycle"/>
    <property type="evidence" value="ECO:0007669"/>
    <property type="project" value="TreeGrafter"/>
</dbReference>
<dbReference type="KEGG" id="aprc:113865104"/>
<keyword evidence="3 15" id="KW-0723">Serine/threonine-protein kinase</keyword>
<dbReference type="FunFam" id="1.10.510.10:FF:000624">
    <property type="entry name" value="Mitogen-activated protein kinase"/>
    <property type="match status" value="1"/>
</dbReference>
<evidence type="ECO:0000313" key="19">
    <source>
        <dbReference type="RefSeq" id="XP_027355272.1"/>
    </source>
</evidence>
<evidence type="ECO:0000256" key="11">
    <source>
        <dbReference type="ARBA" id="ARBA00023306"/>
    </source>
</evidence>